<dbReference type="AlphaFoldDB" id="A0A0E9PJ80"/>
<reference evidence="1" key="2">
    <citation type="journal article" date="2015" name="Fish Shellfish Immunol.">
        <title>Early steps in the European eel (Anguilla anguilla)-Vibrio vulnificus interaction in the gills: Role of the RtxA13 toxin.</title>
        <authorList>
            <person name="Callol A."/>
            <person name="Pajuelo D."/>
            <person name="Ebbesson L."/>
            <person name="Teles M."/>
            <person name="MacKenzie S."/>
            <person name="Amaro C."/>
        </authorList>
    </citation>
    <scope>NUCLEOTIDE SEQUENCE</scope>
</reference>
<name>A0A0E9PJ80_ANGAN</name>
<evidence type="ECO:0000313" key="1">
    <source>
        <dbReference type="EMBL" id="JAH04145.1"/>
    </source>
</evidence>
<dbReference type="EMBL" id="GBXM01104432">
    <property type="protein sequence ID" value="JAH04145.1"/>
    <property type="molecule type" value="Transcribed_RNA"/>
</dbReference>
<protein>
    <submittedName>
        <fullName evidence="1">Uncharacterized protein</fullName>
    </submittedName>
</protein>
<proteinExistence type="predicted"/>
<organism evidence="1">
    <name type="scientific">Anguilla anguilla</name>
    <name type="common">European freshwater eel</name>
    <name type="synonym">Muraena anguilla</name>
    <dbReference type="NCBI Taxonomy" id="7936"/>
    <lineage>
        <taxon>Eukaryota</taxon>
        <taxon>Metazoa</taxon>
        <taxon>Chordata</taxon>
        <taxon>Craniata</taxon>
        <taxon>Vertebrata</taxon>
        <taxon>Euteleostomi</taxon>
        <taxon>Actinopterygii</taxon>
        <taxon>Neopterygii</taxon>
        <taxon>Teleostei</taxon>
        <taxon>Anguilliformes</taxon>
        <taxon>Anguillidae</taxon>
        <taxon>Anguilla</taxon>
    </lineage>
</organism>
<sequence>MIGYLDLLWLVTPLKLSCESRLKPIGLESGHKHCPELMYAYNLI</sequence>
<accession>A0A0E9PJ80</accession>
<reference evidence="1" key="1">
    <citation type="submission" date="2014-11" db="EMBL/GenBank/DDBJ databases">
        <authorList>
            <person name="Amaro Gonzalez C."/>
        </authorList>
    </citation>
    <scope>NUCLEOTIDE SEQUENCE</scope>
</reference>